<protein>
    <submittedName>
        <fullName evidence="1">Str. FM013</fullName>
    </submittedName>
</protein>
<sequence length="130" mass="14689">MVDLHRQCSPIVLLVPGMIGVSDPETSCRIIVTEDWSKSHVIYANFRQDPERPTLLAFTSKRPTLSASDLYHLLSVFNILEEWSHCVWRNLQCCQAGKWTSSKRRHSCQGSCFRGAISTIKSTTAVTGYE</sequence>
<reference evidence="1 2" key="1">
    <citation type="journal article" date="2014" name="Nat. Commun.">
        <title>Multiple recent horizontal transfers of a large genomic region in cheese making fungi.</title>
        <authorList>
            <person name="Cheeseman K."/>
            <person name="Ropars J."/>
            <person name="Renault P."/>
            <person name="Dupont J."/>
            <person name="Gouzy J."/>
            <person name="Branca A."/>
            <person name="Abraham A.L."/>
            <person name="Ceppi M."/>
            <person name="Conseiller E."/>
            <person name="Debuchy R."/>
            <person name="Malagnac F."/>
            <person name="Goarin A."/>
            <person name="Silar P."/>
            <person name="Lacoste S."/>
            <person name="Sallet E."/>
            <person name="Bensimon A."/>
            <person name="Giraud T."/>
            <person name="Brygoo Y."/>
        </authorList>
    </citation>
    <scope>NUCLEOTIDE SEQUENCE [LARGE SCALE GENOMIC DNA]</scope>
    <source>
        <strain evidence="2">FM 013</strain>
    </source>
</reference>
<dbReference type="EMBL" id="HG793144">
    <property type="protein sequence ID" value="CRL24143.1"/>
    <property type="molecule type" value="Genomic_DNA"/>
</dbReference>
<evidence type="ECO:0000313" key="2">
    <source>
        <dbReference type="Proteomes" id="UP000053732"/>
    </source>
</evidence>
<dbReference type="STRING" id="1429867.A0A0G4PCU3"/>
<organism evidence="1 2">
    <name type="scientific">Penicillium camemberti (strain FM 013)</name>
    <dbReference type="NCBI Taxonomy" id="1429867"/>
    <lineage>
        <taxon>Eukaryota</taxon>
        <taxon>Fungi</taxon>
        <taxon>Dikarya</taxon>
        <taxon>Ascomycota</taxon>
        <taxon>Pezizomycotina</taxon>
        <taxon>Eurotiomycetes</taxon>
        <taxon>Eurotiomycetidae</taxon>
        <taxon>Eurotiales</taxon>
        <taxon>Aspergillaceae</taxon>
        <taxon>Penicillium</taxon>
    </lineage>
</organism>
<dbReference type="Proteomes" id="UP000053732">
    <property type="component" value="Unassembled WGS sequence"/>
</dbReference>
<evidence type="ECO:0000313" key="1">
    <source>
        <dbReference type="EMBL" id="CRL24143.1"/>
    </source>
</evidence>
<proteinExistence type="predicted"/>
<accession>A0A0G4PCU3</accession>
<name>A0A0G4PCU3_PENC3</name>
<gene>
    <name evidence="1" type="ORF">PCAMFM013_S011g000137</name>
</gene>
<keyword evidence="2" id="KW-1185">Reference proteome</keyword>
<dbReference type="AlphaFoldDB" id="A0A0G4PCU3"/>